<comment type="caution">
    <text evidence="4">The sequence shown here is derived from an EMBL/GenBank/DDBJ whole genome shotgun (WGS) entry which is preliminary data.</text>
</comment>
<feature type="transmembrane region" description="Helical" evidence="1">
    <location>
        <begin position="77"/>
        <end position="100"/>
    </location>
</feature>
<proteinExistence type="predicted"/>
<keyword evidence="1" id="KW-0812">Transmembrane</keyword>
<keyword evidence="2" id="KW-0732">Signal</keyword>
<feature type="signal peptide" evidence="2">
    <location>
        <begin position="1"/>
        <end position="19"/>
    </location>
</feature>
<reference evidence="4 5" key="1">
    <citation type="submission" date="2015-02" db="EMBL/GenBank/DDBJ databases">
        <title>Draft genome sequences of ten Microbacterium spp. with emphasis on heavy metal contaminated environments.</title>
        <authorList>
            <person name="Corretto E."/>
        </authorList>
    </citation>
    <scope>NUCLEOTIDE SEQUENCE [LARGE SCALE GENOMIC DNA]</scope>
    <source>
        <strain evidence="4 5">ARN176</strain>
    </source>
</reference>
<dbReference type="Pfam" id="PF13559">
    <property type="entry name" value="DUF4129"/>
    <property type="match status" value="1"/>
</dbReference>
<dbReference type="EMBL" id="JYIX01000009">
    <property type="protein sequence ID" value="KJL37789.1"/>
    <property type="molecule type" value="Genomic_DNA"/>
</dbReference>
<dbReference type="InterPro" id="IPR025403">
    <property type="entry name" value="TgpA-like_C"/>
</dbReference>
<evidence type="ECO:0000313" key="5">
    <source>
        <dbReference type="Proteomes" id="UP000033740"/>
    </source>
</evidence>
<dbReference type="AlphaFoldDB" id="A0A0F0LWA9"/>
<evidence type="ECO:0000256" key="1">
    <source>
        <dbReference type="SAM" id="Phobius"/>
    </source>
</evidence>
<dbReference type="PATRIC" id="fig|582680.6.peg.48"/>
<protein>
    <recommendedName>
        <fullName evidence="3">Protein-glutamine gamma-glutamyltransferase-like C-terminal domain-containing protein</fullName>
    </recommendedName>
</protein>
<feature type="domain" description="Protein-glutamine gamma-glutamyltransferase-like C-terminal" evidence="3">
    <location>
        <begin position="147"/>
        <end position="216"/>
    </location>
</feature>
<accession>A0A0F0LWA9</accession>
<keyword evidence="5" id="KW-1185">Reference proteome</keyword>
<evidence type="ECO:0000313" key="4">
    <source>
        <dbReference type="EMBL" id="KJL37789.1"/>
    </source>
</evidence>
<evidence type="ECO:0000259" key="3">
    <source>
        <dbReference type="Pfam" id="PF13559"/>
    </source>
</evidence>
<keyword evidence="1" id="KW-0472">Membrane</keyword>
<dbReference type="STRING" id="582680.RS86_00048"/>
<dbReference type="RefSeq" id="WP_152642012.1">
    <property type="nucleotide sequence ID" value="NZ_JYIX01000009.1"/>
</dbReference>
<name>A0A0F0LWA9_9MICO</name>
<organism evidence="4 5">
    <name type="scientific">Microbacterium azadirachtae</name>
    <dbReference type="NCBI Taxonomy" id="582680"/>
    <lineage>
        <taxon>Bacteria</taxon>
        <taxon>Bacillati</taxon>
        <taxon>Actinomycetota</taxon>
        <taxon>Actinomycetes</taxon>
        <taxon>Micrococcales</taxon>
        <taxon>Microbacteriaceae</taxon>
        <taxon>Microbacterium</taxon>
    </lineage>
</organism>
<sequence>MIGRALRVALIALPTAVGAKLAAIPLIPDGDSARELAEKELSKPEYQEAKPTLIDQWARAVIDWLIDLLTPQHAVDLGPWAAIVIGALLIAALIAVLLIWGRPRRSQTGRTGAVLLGSADDRTAAQLRADADRAAREGDWIEAIVLRYRAVARSLIERDLIAPAPGATAQTIAREAAVPFPAEGESLHAAAVAFDDVRYLGHPGSAARYRALVETDDRLGALRPQALPEAVSA</sequence>
<dbReference type="Proteomes" id="UP000033740">
    <property type="component" value="Unassembled WGS sequence"/>
</dbReference>
<keyword evidence="1" id="KW-1133">Transmembrane helix</keyword>
<evidence type="ECO:0000256" key="2">
    <source>
        <dbReference type="SAM" id="SignalP"/>
    </source>
</evidence>
<gene>
    <name evidence="4" type="ORF">RS86_00048</name>
</gene>
<feature type="chain" id="PRO_5039032743" description="Protein-glutamine gamma-glutamyltransferase-like C-terminal domain-containing protein" evidence="2">
    <location>
        <begin position="20"/>
        <end position="233"/>
    </location>
</feature>